<dbReference type="RefSeq" id="XP_002674976.1">
    <property type="nucleotide sequence ID" value="XM_002674930.1"/>
</dbReference>
<sequence length="396" mass="46104">MISNNNNKSIMMSVDKIQSLLKLLFFISTLLYLAGKGVDWLLKPIMNKLFSSRTGSLASQSSKYFTLQVPVPFINIKKLFGSYNDGEGNPSLSSSQPRPIKGQYSVEFLNGIGRKIDFLHQNYTRYLNKLTQGNQTMMMTSSTVVSGIGNESTFQKRVFPIVFKNKFGLAKDILMRDLLDTIEKCQIKSEMYRQQIKVISKFVPPSFFLLDPKLSPYYWILTDIDYKLMPPFLRNFVLYTNTSTVGNTSTNQGLFNNNYSTTSIPYSNQLQFPTTSYNSSSMFLGSVLPPHILDRIRYDWKFFITQNRSISHRFEYLYNAFLKKQSITINSKQERKKFLKEFENECFKLLKKRRKLARKKMKTVRMKHLRPSEREKSQLKAQFNKLKQLELSSIIV</sequence>
<dbReference type="Proteomes" id="UP000006671">
    <property type="component" value="Unassembled WGS sequence"/>
</dbReference>
<dbReference type="KEGG" id="ngr:NAEGRDRAFT_69959"/>
<dbReference type="EMBL" id="GG738881">
    <property type="protein sequence ID" value="EFC42232.1"/>
    <property type="molecule type" value="Genomic_DNA"/>
</dbReference>
<organism evidence="2">
    <name type="scientific">Naegleria gruberi</name>
    <name type="common">Amoeba</name>
    <dbReference type="NCBI Taxonomy" id="5762"/>
    <lineage>
        <taxon>Eukaryota</taxon>
        <taxon>Discoba</taxon>
        <taxon>Heterolobosea</taxon>
        <taxon>Tetramitia</taxon>
        <taxon>Eutetramitia</taxon>
        <taxon>Vahlkampfiidae</taxon>
        <taxon>Naegleria</taxon>
    </lineage>
</organism>
<dbReference type="VEuPathDB" id="AmoebaDB:NAEGRDRAFT_69959"/>
<evidence type="ECO:0000313" key="2">
    <source>
        <dbReference type="Proteomes" id="UP000006671"/>
    </source>
</evidence>
<dbReference type="AlphaFoldDB" id="D2VLZ9"/>
<dbReference type="OMA" id="SHRFEYL"/>
<gene>
    <name evidence="1" type="ORF">NAEGRDRAFT_69959</name>
</gene>
<dbReference type="GeneID" id="8851785"/>
<dbReference type="OrthoDB" id="10411129at2759"/>
<evidence type="ECO:0000313" key="1">
    <source>
        <dbReference type="EMBL" id="EFC42232.1"/>
    </source>
</evidence>
<dbReference type="InParanoid" id="D2VLZ9"/>
<reference evidence="1 2" key="1">
    <citation type="journal article" date="2010" name="Cell">
        <title>The genome of Naegleria gruberi illuminates early eukaryotic versatility.</title>
        <authorList>
            <person name="Fritz-Laylin L.K."/>
            <person name="Prochnik S.E."/>
            <person name="Ginger M.L."/>
            <person name="Dacks J.B."/>
            <person name="Carpenter M.L."/>
            <person name="Field M.C."/>
            <person name="Kuo A."/>
            <person name="Paredez A."/>
            <person name="Chapman J."/>
            <person name="Pham J."/>
            <person name="Shu S."/>
            <person name="Neupane R."/>
            <person name="Cipriano M."/>
            <person name="Mancuso J."/>
            <person name="Tu H."/>
            <person name="Salamov A."/>
            <person name="Lindquist E."/>
            <person name="Shapiro H."/>
            <person name="Lucas S."/>
            <person name="Grigoriev I.V."/>
            <person name="Cande W.Z."/>
            <person name="Fulton C."/>
            <person name="Rokhsar D.S."/>
            <person name="Dawson S.C."/>
        </authorList>
    </citation>
    <scope>NUCLEOTIDE SEQUENCE [LARGE SCALE GENOMIC DNA]</scope>
    <source>
        <strain evidence="1 2">NEG-M</strain>
    </source>
</reference>
<name>D2VLZ9_NAEGR</name>
<keyword evidence="2" id="KW-1185">Reference proteome</keyword>
<proteinExistence type="predicted"/>
<accession>D2VLZ9</accession>
<protein>
    <submittedName>
        <fullName evidence="1">Predicted protein</fullName>
    </submittedName>
</protein>